<dbReference type="STRING" id="1817864.A2Z21_02755"/>
<comment type="cofactor">
    <cofactor evidence="1">
        <name>pyridoxal 5'-phosphate</name>
        <dbReference type="ChEBI" id="CHEBI:597326"/>
    </cofactor>
</comment>
<evidence type="ECO:0000256" key="4">
    <source>
        <dbReference type="ARBA" id="ARBA00022576"/>
    </source>
</evidence>
<dbReference type="PANTHER" id="PTHR42790:SF19">
    <property type="entry name" value="KYNURENINE_ALPHA-AMINOADIPATE AMINOTRANSFERASE, MITOCHONDRIAL"/>
    <property type="match status" value="1"/>
</dbReference>
<dbReference type="InterPro" id="IPR015422">
    <property type="entry name" value="PyrdxlP-dep_Trfase_small"/>
</dbReference>
<evidence type="ECO:0000256" key="1">
    <source>
        <dbReference type="ARBA" id="ARBA00001933"/>
    </source>
</evidence>
<dbReference type="PANTHER" id="PTHR42790">
    <property type="entry name" value="AMINOTRANSFERASE"/>
    <property type="match status" value="1"/>
</dbReference>
<dbReference type="Gene3D" id="3.90.1150.10">
    <property type="entry name" value="Aspartate Aminotransferase, domain 1"/>
    <property type="match status" value="1"/>
</dbReference>
<comment type="caution">
    <text evidence="8">The sequence shown here is derived from an EMBL/GenBank/DDBJ whole genome shotgun (WGS) entry which is preliminary data.</text>
</comment>
<dbReference type="FunFam" id="3.40.640.10:FF:000053">
    <property type="entry name" value="Aminotransferase, class I"/>
    <property type="match status" value="1"/>
</dbReference>
<comment type="similarity">
    <text evidence="2">Belongs to the class-I pyridoxal-phosphate-dependent aminotransferase family.</text>
</comment>
<evidence type="ECO:0000259" key="7">
    <source>
        <dbReference type="Pfam" id="PF00155"/>
    </source>
</evidence>
<feature type="domain" description="Aminotransferase class I/classII large" evidence="7">
    <location>
        <begin position="43"/>
        <end position="391"/>
    </location>
</feature>
<dbReference type="Proteomes" id="UP000179157">
    <property type="component" value="Unassembled WGS sequence"/>
</dbReference>
<dbReference type="InterPro" id="IPR050859">
    <property type="entry name" value="Class-I_PLP-dep_aminotransf"/>
</dbReference>
<evidence type="ECO:0000256" key="6">
    <source>
        <dbReference type="ARBA" id="ARBA00022898"/>
    </source>
</evidence>
<dbReference type="Gene3D" id="3.40.640.10">
    <property type="entry name" value="Type I PLP-dependent aspartate aminotransferase-like (Major domain)"/>
    <property type="match status" value="1"/>
</dbReference>
<sequence length="404" mass="45806">MRELLSQRARGVKRSEIRELLKLTEQPGIVSFAGGLPDPETFPIEEFAEIAQRVIKEDYRKSLQYGTTEGDKRFRQAVIDWLAQDGLPLTLDEVMSTNAAQQGLDLICKVFLDPGDVVYCELPTYLGAIQAFTAYQAEKIGIPIEHDGMNLEVLEERLDEARTAGKRSKLIYLVPNFQNPSGITLGERKRKKLVEIAEKYDLLIIEDDPYGWLRYEGEPIPSIKSYDRYGRVLLLVSFSKLLCPGLRLGVLAASAEVIGEIVKLKQPTDLCTPSFTQSLAYHYLDAYDFRARIQKIKRIYKEKRDAMLEALETYTPEHPEMYWTKPQGGFFVWVTLPAFIDATELWKRALESKVAFVIGTAFFLDGSGKNTLRLSFAEQKPEVIREGIRRLGHTIEEAISASVA</sequence>
<evidence type="ECO:0000256" key="2">
    <source>
        <dbReference type="ARBA" id="ARBA00007441"/>
    </source>
</evidence>
<proteinExistence type="inferred from homology"/>
<dbReference type="GO" id="GO:0030170">
    <property type="term" value="F:pyridoxal phosphate binding"/>
    <property type="evidence" value="ECO:0007669"/>
    <property type="project" value="InterPro"/>
</dbReference>
<dbReference type="SUPFAM" id="SSF53383">
    <property type="entry name" value="PLP-dependent transferases"/>
    <property type="match status" value="1"/>
</dbReference>
<name>A0A1F5V427_FRAXR</name>
<evidence type="ECO:0000256" key="5">
    <source>
        <dbReference type="ARBA" id="ARBA00022679"/>
    </source>
</evidence>
<organism evidence="8 9">
    <name type="scientific">Fraserbacteria sp. (strain RBG_16_55_9)</name>
    <dbReference type="NCBI Taxonomy" id="1817864"/>
    <lineage>
        <taxon>Bacteria</taxon>
        <taxon>Candidatus Fraseribacteriota</taxon>
    </lineage>
</organism>
<evidence type="ECO:0000256" key="3">
    <source>
        <dbReference type="ARBA" id="ARBA00011738"/>
    </source>
</evidence>
<dbReference type="GO" id="GO:0008483">
    <property type="term" value="F:transaminase activity"/>
    <property type="evidence" value="ECO:0007669"/>
    <property type="project" value="UniProtKB-KW"/>
</dbReference>
<dbReference type="EMBL" id="MFGX01000007">
    <property type="protein sequence ID" value="OGF57661.1"/>
    <property type="molecule type" value="Genomic_DNA"/>
</dbReference>
<dbReference type="Pfam" id="PF00155">
    <property type="entry name" value="Aminotran_1_2"/>
    <property type="match status" value="1"/>
</dbReference>
<dbReference type="GO" id="GO:1901605">
    <property type="term" value="P:alpha-amino acid metabolic process"/>
    <property type="evidence" value="ECO:0007669"/>
    <property type="project" value="TreeGrafter"/>
</dbReference>
<keyword evidence="6" id="KW-0663">Pyridoxal phosphate</keyword>
<keyword evidence="5" id="KW-0808">Transferase</keyword>
<accession>A0A1F5V427</accession>
<keyword evidence="4" id="KW-0032">Aminotransferase</keyword>
<comment type="subunit">
    <text evidence="3">Homodimer.</text>
</comment>
<dbReference type="InterPro" id="IPR015421">
    <property type="entry name" value="PyrdxlP-dep_Trfase_major"/>
</dbReference>
<protein>
    <recommendedName>
        <fullName evidence="7">Aminotransferase class I/classII large domain-containing protein</fullName>
    </recommendedName>
</protein>
<dbReference type="CDD" id="cd00609">
    <property type="entry name" value="AAT_like"/>
    <property type="match status" value="1"/>
</dbReference>
<dbReference type="AlphaFoldDB" id="A0A1F5V427"/>
<evidence type="ECO:0000313" key="9">
    <source>
        <dbReference type="Proteomes" id="UP000179157"/>
    </source>
</evidence>
<gene>
    <name evidence="8" type="ORF">A2Z21_02755</name>
</gene>
<dbReference type="InterPro" id="IPR015424">
    <property type="entry name" value="PyrdxlP-dep_Trfase"/>
</dbReference>
<evidence type="ECO:0000313" key="8">
    <source>
        <dbReference type="EMBL" id="OGF57661.1"/>
    </source>
</evidence>
<reference evidence="8 9" key="1">
    <citation type="journal article" date="2016" name="Nat. Commun.">
        <title>Thousands of microbial genomes shed light on interconnected biogeochemical processes in an aquifer system.</title>
        <authorList>
            <person name="Anantharaman K."/>
            <person name="Brown C.T."/>
            <person name="Hug L.A."/>
            <person name="Sharon I."/>
            <person name="Castelle C.J."/>
            <person name="Probst A.J."/>
            <person name="Thomas B.C."/>
            <person name="Singh A."/>
            <person name="Wilkins M.J."/>
            <person name="Karaoz U."/>
            <person name="Brodie E.L."/>
            <person name="Williams K.H."/>
            <person name="Hubbard S.S."/>
            <person name="Banfield J.F."/>
        </authorList>
    </citation>
    <scope>NUCLEOTIDE SEQUENCE [LARGE SCALE GENOMIC DNA]</scope>
    <source>
        <strain evidence="9">RBG_16_55_9</strain>
    </source>
</reference>
<dbReference type="InterPro" id="IPR004839">
    <property type="entry name" value="Aminotransferase_I/II_large"/>
</dbReference>